<keyword evidence="3" id="KW-1185">Reference proteome</keyword>
<organism evidence="2 3">
    <name type="scientific">Phlebiopsis gigantea (strain 11061_1 CR5-6)</name>
    <name type="common">White-rot fungus</name>
    <name type="synonym">Peniophora gigantea</name>
    <dbReference type="NCBI Taxonomy" id="745531"/>
    <lineage>
        <taxon>Eukaryota</taxon>
        <taxon>Fungi</taxon>
        <taxon>Dikarya</taxon>
        <taxon>Basidiomycota</taxon>
        <taxon>Agaricomycotina</taxon>
        <taxon>Agaricomycetes</taxon>
        <taxon>Polyporales</taxon>
        <taxon>Phanerochaetaceae</taxon>
        <taxon>Phlebiopsis</taxon>
    </lineage>
</organism>
<dbReference type="Proteomes" id="UP000053257">
    <property type="component" value="Unassembled WGS sequence"/>
</dbReference>
<dbReference type="HOGENOM" id="CLU_1058102_0_0_1"/>
<dbReference type="OrthoDB" id="2750410at2759"/>
<feature type="region of interest" description="Disordered" evidence="1">
    <location>
        <begin position="1"/>
        <end position="84"/>
    </location>
</feature>
<sequence>MIWTGFTDRDLDLEDEEAEKQSGSADMSEPDGPQGSRSRSAYLEADRPSHLPTEHLSISKKSTPESDQHPIQRVVVPPTQGAKGSPFQWVKLHTTATNRRLTPLEVLQVVPQSSTNRPALAKAESSSRSASQLIVSAPAACAPSTSSHSSPLIGSVPAGPSLDQSDSSAKMASGAPSPNPLVPPALKAFFDTTRVPLDHLAPIFVQNGFDSDATLDLLCELPPEGHWQDMKDEIMKQGRLAGWLAVQKGLLQRASMLQTQGTS</sequence>
<accession>A0A0C3SDB7</accession>
<name>A0A0C3SDB7_PHLG1</name>
<evidence type="ECO:0000313" key="3">
    <source>
        <dbReference type="Proteomes" id="UP000053257"/>
    </source>
</evidence>
<gene>
    <name evidence="2" type="ORF">PHLGIDRAFT_436700</name>
</gene>
<evidence type="ECO:0000256" key="1">
    <source>
        <dbReference type="SAM" id="MobiDB-lite"/>
    </source>
</evidence>
<reference evidence="2 3" key="1">
    <citation type="journal article" date="2014" name="PLoS Genet.">
        <title>Analysis of the Phlebiopsis gigantea genome, transcriptome and secretome provides insight into its pioneer colonization strategies of wood.</title>
        <authorList>
            <person name="Hori C."/>
            <person name="Ishida T."/>
            <person name="Igarashi K."/>
            <person name="Samejima M."/>
            <person name="Suzuki H."/>
            <person name="Master E."/>
            <person name="Ferreira P."/>
            <person name="Ruiz-Duenas F.J."/>
            <person name="Held B."/>
            <person name="Canessa P."/>
            <person name="Larrondo L.F."/>
            <person name="Schmoll M."/>
            <person name="Druzhinina I.S."/>
            <person name="Kubicek C.P."/>
            <person name="Gaskell J.A."/>
            <person name="Kersten P."/>
            <person name="St John F."/>
            <person name="Glasner J."/>
            <person name="Sabat G."/>
            <person name="Splinter BonDurant S."/>
            <person name="Syed K."/>
            <person name="Yadav J."/>
            <person name="Mgbeahuruike A.C."/>
            <person name="Kovalchuk A."/>
            <person name="Asiegbu F.O."/>
            <person name="Lackner G."/>
            <person name="Hoffmeister D."/>
            <person name="Rencoret J."/>
            <person name="Gutierrez A."/>
            <person name="Sun H."/>
            <person name="Lindquist E."/>
            <person name="Barry K."/>
            <person name="Riley R."/>
            <person name="Grigoriev I.V."/>
            <person name="Henrissat B."/>
            <person name="Kues U."/>
            <person name="Berka R.M."/>
            <person name="Martinez A.T."/>
            <person name="Covert S.F."/>
            <person name="Blanchette R.A."/>
            <person name="Cullen D."/>
        </authorList>
    </citation>
    <scope>NUCLEOTIDE SEQUENCE [LARGE SCALE GENOMIC DNA]</scope>
    <source>
        <strain evidence="2 3">11061_1 CR5-6</strain>
    </source>
</reference>
<dbReference type="EMBL" id="KN840444">
    <property type="protein sequence ID" value="KIP11672.1"/>
    <property type="molecule type" value="Genomic_DNA"/>
</dbReference>
<evidence type="ECO:0000313" key="2">
    <source>
        <dbReference type="EMBL" id="KIP11672.1"/>
    </source>
</evidence>
<proteinExistence type="predicted"/>
<dbReference type="AlphaFoldDB" id="A0A0C3SDB7"/>
<protein>
    <submittedName>
        <fullName evidence="2">Uncharacterized protein</fullName>
    </submittedName>
</protein>
<feature type="compositionally biased region" description="Basic and acidic residues" evidence="1">
    <location>
        <begin position="44"/>
        <end position="53"/>
    </location>
</feature>
<feature type="region of interest" description="Disordered" evidence="1">
    <location>
        <begin position="145"/>
        <end position="178"/>
    </location>
</feature>